<dbReference type="Pfam" id="PF11958">
    <property type="entry name" value="DUF3472"/>
    <property type="match status" value="1"/>
</dbReference>
<reference evidence="1 2" key="1">
    <citation type="submission" date="2019-04" db="EMBL/GenBank/DDBJ databases">
        <authorList>
            <person name="Van Vliet M D."/>
        </authorList>
    </citation>
    <scope>NUCLEOTIDE SEQUENCE [LARGE SCALE GENOMIC DNA]</scope>
    <source>
        <strain evidence="1 2">F1</strain>
    </source>
</reference>
<keyword evidence="2" id="KW-1185">Reference proteome</keyword>
<name>A0A6C2U9T6_PONDE</name>
<sequence length="266" mass="28960">MLCRRKALLYAAGLSTASRVIGGEDVHLKAVYASAVSPVKKIMALYREIEAVEVPPGTYSSISFNGGYVGLASPGRRAKHLNFSIWDTKEKGRVIGEAELVEASTLGKPRNHRFGHEGSGFHSELDYAWKPGVRYKVFVAVAHTGGQTIYTAWFGIAGTKEWKLIARIKRPGIHSLQKSGGFLEHVGKKNPDLTRSTAFNGGWVSDGAAWHRIHKVRFTCKDPTAADAVLRNDQVLIRIGQGLTSAVGSSHVFDVTPCPMPVLPEL</sequence>
<organism evidence="1 2">
    <name type="scientific">Pontiella desulfatans</name>
    <dbReference type="NCBI Taxonomy" id="2750659"/>
    <lineage>
        <taxon>Bacteria</taxon>
        <taxon>Pseudomonadati</taxon>
        <taxon>Kiritimatiellota</taxon>
        <taxon>Kiritimatiellia</taxon>
        <taxon>Kiritimatiellales</taxon>
        <taxon>Pontiellaceae</taxon>
        <taxon>Pontiella</taxon>
    </lineage>
</organism>
<evidence type="ECO:0000313" key="2">
    <source>
        <dbReference type="Proteomes" id="UP000366872"/>
    </source>
</evidence>
<proteinExistence type="predicted"/>
<gene>
    <name evidence="1" type="ORF">PDESU_04872</name>
</gene>
<protein>
    <recommendedName>
        <fullName evidence="3">DUF5077 domain-containing protein</fullName>
    </recommendedName>
</protein>
<evidence type="ECO:0000313" key="1">
    <source>
        <dbReference type="EMBL" id="VGO16281.1"/>
    </source>
</evidence>
<dbReference type="InterPro" id="IPR021862">
    <property type="entry name" value="DUF3472"/>
</dbReference>
<accession>A0A6C2U9T6</accession>
<dbReference type="Proteomes" id="UP000366872">
    <property type="component" value="Unassembled WGS sequence"/>
</dbReference>
<dbReference type="EMBL" id="CAAHFG010000003">
    <property type="protein sequence ID" value="VGO16281.1"/>
    <property type="molecule type" value="Genomic_DNA"/>
</dbReference>
<dbReference type="AlphaFoldDB" id="A0A6C2U9T6"/>
<dbReference type="RefSeq" id="WP_136081812.1">
    <property type="nucleotide sequence ID" value="NZ_CAAHFG010000003.1"/>
</dbReference>
<evidence type="ECO:0008006" key="3">
    <source>
        <dbReference type="Google" id="ProtNLM"/>
    </source>
</evidence>